<dbReference type="SMART" id="SM00364">
    <property type="entry name" value="LRR_BAC"/>
    <property type="match status" value="9"/>
</dbReference>
<keyword evidence="12" id="KW-0175">Coiled coil</keyword>
<dbReference type="FunCoup" id="A0A2J7QRC5">
    <property type="interactions" value="803"/>
</dbReference>
<dbReference type="GO" id="GO:0005737">
    <property type="term" value="C:cytoplasm"/>
    <property type="evidence" value="ECO:0007669"/>
    <property type="project" value="UniProtKB-SubCell"/>
</dbReference>
<evidence type="ECO:0000256" key="5">
    <source>
        <dbReference type="ARBA" id="ARBA00022475"/>
    </source>
</evidence>
<feature type="compositionally biased region" description="Acidic residues" evidence="14">
    <location>
        <begin position="450"/>
        <end position="463"/>
    </location>
</feature>
<keyword evidence="8" id="KW-0433">Leucine-rich repeat</keyword>
<feature type="compositionally biased region" description="Polar residues" evidence="14">
    <location>
        <begin position="673"/>
        <end position="717"/>
    </location>
</feature>
<evidence type="ECO:0000256" key="8">
    <source>
        <dbReference type="ARBA" id="ARBA00022614"/>
    </source>
</evidence>
<feature type="compositionally biased region" description="Polar residues" evidence="14">
    <location>
        <begin position="932"/>
        <end position="943"/>
    </location>
</feature>
<evidence type="ECO:0000256" key="4">
    <source>
        <dbReference type="ARBA" id="ARBA00022473"/>
    </source>
</evidence>
<feature type="region of interest" description="Disordered" evidence="14">
    <location>
        <begin position="1724"/>
        <end position="1757"/>
    </location>
</feature>
<feature type="compositionally biased region" description="Basic and acidic residues" evidence="14">
    <location>
        <begin position="397"/>
        <end position="408"/>
    </location>
</feature>
<accession>A0A2J7QRC5</accession>
<dbReference type="InterPro" id="IPR001611">
    <property type="entry name" value="Leu-rich_rpt"/>
</dbReference>
<evidence type="ECO:0000256" key="14">
    <source>
        <dbReference type="SAM" id="MobiDB-lite"/>
    </source>
</evidence>
<comment type="caution">
    <text evidence="16">The sequence shown here is derived from an EMBL/GenBank/DDBJ whole genome shotgun (WGS) entry which is preliminary data.</text>
</comment>
<feature type="region of interest" description="Disordered" evidence="14">
    <location>
        <begin position="843"/>
        <end position="865"/>
    </location>
</feature>
<dbReference type="InterPro" id="IPR036034">
    <property type="entry name" value="PDZ_sf"/>
</dbReference>
<dbReference type="CDD" id="cd06702">
    <property type="entry name" value="PDZ3_Scribble-like"/>
    <property type="match status" value="1"/>
</dbReference>
<evidence type="ECO:0000256" key="10">
    <source>
        <dbReference type="ARBA" id="ARBA00022782"/>
    </source>
</evidence>
<feature type="compositionally biased region" description="Low complexity" evidence="14">
    <location>
        <begin position="1679"/>
        <end position="1690"/>
    </location>
</feature>
<dbReference type="InterPro" id="IPR032675">
    <property type="entry name" value="LRR_dom_sf"/>
</dbReference>
<dbReference type="FunFam" id="2.30.42.10:FF:000064">
    <property type="entry name" value="protein lap4 isoform X1"/>
    <property type="match status" value="1"/>
</dbReference>
<feature type="compositionally biased region" description="Low complexity" evidence="14">
    <location>
        <begin position="958"/>
        <end position="978"/>
    </location>
</feature>
<dbReference type="CDD" id="cd06703">
    <property type="entry name" value="PDZ2_Scribble-like"/>
    <property type="match status" value="1"/>
</dbReference>
<dbReference type="GO" id="GO:0019901">
    <property type="term" value="F:protein kinase binding"/>
    <property type="evidence" value="ECO:0007669"/>
    <property type="project" value="TreeGrafter"/>
</dbReference>
<reference evidence="16 17" key="1">
    <citation type="submission" date="2017-12" db="EMBL/GenBank/DDBJ databases">
        <title>Hemimetabolous genomes reveal molecular basis of termite eusociality.</title>
        <authorList>
            <person name="Harrison M.C."/>
            <person name="Jongepier E."/>
            <person name="Robertson H.M."/>
            <person name="Arning N."/>
            <person name="Bitard-Feildel T."/>
            <person name="Chao H."/>
            <person name="Childers C.P."/>
            <person name="Dinh H."/>
            <person name="Doddapaneni H."/>
            <person name="Dugan S."/>
            <person name="Gowin J."/>
            <person name="Greiner C."/>
            <person name="Han Y."/>
            <person name="Hu H."/>
            <person name="Hughes D.S.T."/>
            <person name="Huylmans A.-K."/>
            <person name="Kemena C."/>
            <person name="Kremer L.P.M."/>
            <person name="Lee S.L."/>
            <person name="Lopez-Ezquerra A."/>
            <person name="Mallet L."/>
            <person name="Monroy-Kuhn J.M."/>
            <person name="Moser A."/>
            <person name="Murali S.C."/>
            <person name="Muzny D.M."/>
            <person name="Otani S."/>
            <person name="Piulachs M.-D."/>
            <person name="Poelchau M."/>
            <person name="Qu J."/>
            <person name="Schaub F."/>
            <person name="Wada-Katsumata A."/>
            <person name="Worley K.C."/>
            <person name="Xie Q."/>
            <person name="Ylla G."/>
            <person name="Poulsen M."/>
            <person name="Gibbs R.A."/>
            <person name="Schal C."/>
            <person name="Richards S."/>
            <person name="Belles X."/>
            <person name="Korb J."/>
            <person name="Bornberg-Bauer E."/>
        </authorList>
    </citation>
    <scope>NUCLEOTIDE SEQUENCE [LARGE SCALE GENOMIC DNA]</scope>
    <source>
        <tissue evidence="16">Whole body</tissue>
    </source>
</reference>
<feature type="region of interest" description="Disordered" evidence="14">
    <location>
        <begin position="2054"/>
        <end position="2114"/>
    </location>
</feature>
<keyword evidence="7" id="KW-0597">Phosphoprotein</keyword>
<feature type="compositionally biased region" description="Basic and acidic residues" evidence="14">
    <location>
        <begin position="351"/>
        <end position="364"/>
    </location>
</feature>
<evidence type="ECO:0000256" key="9">
    <source>
        <dbReference type="ARBA" id="ARBA00022737"/>
    </source>
</evidence>
<feature type="domain" description="PDZ" evidence="15">
    <location>
        <begin position="1072"/>
        <end position="1162"/>
    </location>
</feature>
<feature type="domain" description="PDZ" evidence="15">
    <location>
        <begin position="557"/>
        <end position="644"/>
    </location>
</feature>
<dbReference type="GO" id="GO:0014069">
    <property type="term" value="C:postsynaptic density"/>
    <property type="evidence" value="ECO:0007669"/>
    <property type="project" value="TreeGrafter"/>
</dbReference>
<dbReference type="InterPro" id="IPR050614">
    <property type="entry name" value="Synaptic_Scaffolding_LAP-MAGUK"/>
</dbReference>
<feature type="compositionally biased region" description="Basic and acidic residues" evidence="14">
    <location>
        <begin position="519"/>
        <end position="529"/>
    </location>
</feature>
<dbReference type="GO" id="GO:0005912">
    <property type="term" value="C:adherens junction"/>
    <property type="evidence" value="ECO:0007669"/>
    <property type="project" value="TreeGrafter"/>
</dbReference>
<evidence type="ECO:0000313" key="17">
    <source>
        <dbReference type="Proteomes" id="UP000235965"/>
    </source>
</evidence>
<dbReference type="InterPro" id="IPR055414">
    <property type="entry name" value="LRR_R13L4/SHOC2-like"/>
</dbReference>
<dbReference type="PROSITE" id="PS51450">
    <property type="entry name" value="LRR"/>
    <property type="match status" value="4"/>
</dbReference>
<keyword evidence="5" id="KW-1003">Cell membrane</keyword>
<dbReference type="SMART" id="SM00365">
    <property type="entry name" value="LRR_SD22"/>
    <property type="match status" value="5"/>
</dbReference>
<dbReference type="InterPro" id="IPR001478">
    <property type="entry name" value="PDZ"/>
</dbReference>
<protein>
    <recommendedName>
        <fullName evidence="15">PDZ domain-containing protein</fullName>
    </recommendedName>
</protein>
<feature type="compositionally biased region" description="Basic residues" evidence="14">
    <location>
        <begin position="2101"/>
        <end position="2114"/>
    </location>
</feature>
<feature type="domain" description="PDZ" evidence="15">
    <location>
        <begin position="1169"/>
        <end position="1261"/>
    </location>
</feature>
<comment type="subcellular location">
    <subcellularLocation>
        <location evidence="2">Cell junction</location>
    </subcellularLocation>
    <subcellularLocation>
        <location evidence="1">Cell membrane</location>
        <topology evidence="1">Peripheral membrane protein</topology>
    </subcellularLocation>
    <subcellularLocation>
        <location evidence="3">Cytoplasm</location>
    </subcellularLocation>
</comment>
<dbReference type="CDD" id="cd06704">
    <property type="entry name" value="PDZ1_Scribble-like"/>
    <property type="match status" value="1"/>
</dbReference>
<dbReference type="Gene3D" id="2.30.42.10">
    <property type="match status" value="4"/>
</dbReference>
<keyword evidence="17" id="KW-1185">Reference proteome</keyword>
<dbReference type="OrthoDB" id="2187496at2759"/>
<keyword evidence="13" id="KW-0472">Membrane</keyword>
<dbReference type="SMART" id="SM00369">
    <property type="entry name" value="LRR_TYP"/>
    <property type="match status" value="9"/>
</dbReference>
<feature type="compositionally biased region" description="Acidic residues" evidence="14">
    <location>
        <begin position="294"/>
        <end position="303"/>
    </location>
</feature>
<evidence type="ECO:0000256" key="13">
    <source>
        <dbReference type="ARBA" id="ARBA00023136"/>
    </source>
</evidence>
<sequence length="2114" mass="230761">MSLTNLPPDFGSLTNLQSLELRENLLKSLPESLSQLSKLERLDLGDNEIEELPHHIGNLPSLQELWLDHNQLQHLPPEIGNLKKLACLDISENRLEDLPDEIGGLASLTDLHLSQNVIESLPDGLGNLQKLTILKVDQNRLAILNPNIGKCENLQELILTENFLMELPVSIGKLVKLTNLNADRNNLQALPEEIGYLSQLGVLSLRDNKLQYLPSEVGSCLELHVLDVSGNRLQYLPFSLTNLNLKAVWLSENQAQPMLKFQTDLDEETGEQVLTCFLLPQLEYHPENTADGQQESDEDDWEEKEASRTHSVKFTDDVDEDQNKETPFVRQNTPHPKELKAKAHKLFGKGKSPDGKATTDRSETGKVQPQPEKQEKQTSEMETQPPPSDQNSCVEPTLKDADNTKEVNSKMPANQVVLSETLAVVISPEPENQVAAESHESGSEEKEPSEMEVDEYSNEDQEETEKHVGFEVEDEEDAGARPNRLHRRDTPHHLKNKRINVNIDHNKVASIIAQAISKQKKEDDVDKDGFYPTPPESVGEQSQDLDTNIEVREEQYEIHIERTAAGLGLSIAGGRGSTPFKGDDEGIFISRVSEGGPADLADLRVGDKVLSVNGHSLVNVDHYDAVEVLKKSGYKLVLVVTREVPRLVPVTTKLPDITSSPSPGSTPTFRQHGATSNLDSACSSLGTSRAPSATSHVSATTSGFESASKGENGQVSGDHNHEHKTKPQLAKKIPEPIKTSRDVETRKQTVHTTLIRDQNGLGFSISGGKGSPPYKDKSDAIYVSRITEGGAAEKDGKLLVGDRVISINGVDMEGARHDQAVSMLTGLERFVRLVVEREVLVPRESLCSSPSPSPSPGSEKSPRVFGVPKPYTGLYSANSYMANRPGYTGYRRPMPERTSGTSYGKLPGLRNETSGTVTNSDNKTVGALPDTHMNTTKDASAITSVDAKVEPPRPAPRRVPQAQASDTSTPAPETTSEPVQVLPKPITNEEFQAMIPARFLQSSATDSTQEPPGPTVTVTIKQPEHSAGDIKFPPAPTTLGKVTETITKSTFTETVVTRVTENKEVLPVIIEEVTLVKEGGSLGFSIIGGIDHSCMPFGASEPGIFISHVVPGGIAARSGKLRMGDRILKVNGEDVTKSSHQEAVQKLLKPGDEIVLTIQHDPLPEGYQELRIVKAEGEKLGMHIKGGLRGHRGNPLDRTDEGVFISKINSGGAAKRDGRLKVGMRLLEVNGVSLLGASHQEAVNVLRNSGNEIMLVVCKGYDKAEVDRLLAEGKLSRESKSVSQSVSSLDRDDEDTATLRQEQEMKQELVEWEKEEQERREKELAIQQGQQIVSLGDAAREKSTPERVLDVVRAAELLVNKPSSPTELMVPKSPGGPKTDLKTTTIVMSKHTLAPQTSTPVSGGANPLAGVSTTLPRTSPNQANLTASKQNATLPLQASIPKTQASLSHAVAKTENTPSATTHSSVPVYASALDGTVTHSVQSSALPAAHPMHSTFINQGSYSTAVPATVHYTVQVPNYSIPPLPQTAPLPPPISLLNYSTITAHTDAENKNNPVNSLHTGYSAVGSLPQPLSSVTFNSSSEQAVQPSPQTQYKQYSTTFPPSTASYFTEEAISPSSHTLYSQYSSIPPSTSTSTTSTSFTEGNISAPSRSLCNQYSAVLPSTEATIPPTSHTLHNQHSALPPSSATSSTKGPVHSRTRTLYSQYSALPLTSSTSFTEEPPLHTLYSQYSPLPPSTGVHDEEDPYSSTDDLLDPIARSRKPNARLSGKKIDLMEGVNNVEVVKKMSVSDKMKFFEKAMEEQHQPSPKPEKVFSFLSQDEVERMKQEEEKKIAALSKDELKNWTHLDEAEEDDEDSKNHTHTSSAMPPSSGLLSVGSVRTAKAERRMKEKLQQEGLLTDEDDDRELSPAEQRALKAEKRAAWRQARLKSLEQDALQAQMVIKKMSEMIDSKSSSQDTGIGTALSNNNGAIPDKENNIELRTTLRPSSDDFPKLSLRAKEGATKVRELERVVGETVTQRTEEYIDEQTGEMKVRTIEYVEKLIEREVETLKEKIISLELSNPESEKEGEGEVNGEDEEGEGEPPTTPVSPTPSEEPIGGTLGSKKRRRKRSKRGKH</sequence>
<keyword evidence="9" id="KW-0677">Repeat</keyword>
<evidence type="ECO:0000313" key="16">
    <source>
        <dbReference type="EMBL" id="PNF31123.1"/>
    </source>
</evidence>
<proteinExistence type="predicted"/>
<feature type="region of interest" description="Disordered" evidence="14">
    <location>
        <begin position="428"/>
        <end position="493"/>
    </location>
</feature>
<dbReference type="SMART" id="SM00228">
    <property type="entry name" value="PDZ"/>
    <property type="match status" value="4"/>
</dbReference>
<dbReference type="GO" id="GO:0098887">
    <property type="term" value="P:neurotransmitter receptor transport, endosome to postsynaptic membrane"/>
    <property type="evidence" value="ECO:0007669"/>
    <property type="project" value="TreeGrafter"/>
</dbReference>
<feature type="compositionally biased region" description="Polar residues" evidence="14">
    <location>
        <begin position="1664"/>
        <end position="1678"/>
    </location>
</feature>
<evidence type="ECO:0000256" key="6">
    <source>
        <dbReference type="ARBA" id="ARBA00022490"/>
    </source>
</evidence>
<dbReference type="FunFam" id="3.80.10.10:FF:000338">
    <property type="entry name" value="protein scribble homolog isoform X12"/>
    <property type="match status" value="1"/>
</dbReference>
<evidence type="ECO:0000259" key="15">
    <source>
        <dbReference type="PROSITE" id="PS50106"/>
    </source>
</evidence>
<dbReference type="GO" id="GO:0043113">
    <property type="term" value="P:receptor clustering"/>
    <property type="evidence" value="ECO:0007669"/>
    <property type="project" value="TreeGrafter"/>
</dbReference>
<dbReference type="PROSITE" id="PS50106">
    <property type="entry name" value="PDZ"/>
    <property type="match status" value="4"/>
</dbReference>
<dbReference type="STRING" id="105785.A0A2J7QRC5"/>
<dbReference type="CDD" id="cd06701">
    <property type="entry name" value="PDZ4_Scribble-like"/>
    <property type="match status" value="1"/>
</dbReference>
<feature type="region of interest" description="Disordered" evidence="14">
    <location>
        <begin position="1620"/>
        <end position="1644"/>
    </location>
</feature>
<keyword evidence="11" id="KW-0965">Cell junction</keyword>
<dbReference type="GO" id="GO:0045211">
    <property type="term" value="C:postsynaptic membrane"/>
    <property type="evidence" value="ECO:0007669"/>
    <property type="project" value="TreeGrafter"/>
</dbReference>
<dbReference type="Pfam" id="PF00595">
    <property type="entry name" value="PDZ"/>
    <property type="match status" value="4"/>
</dbReference>
<dbReference type="GO" id="GO:0098609">
    <property type="term" value="P:cell-cell adhesion"/>
    <property type="evidence" value="ECO:0007669"/>
    <property type="project" value="TreeGrafter"/>
</dbReference>
<name>A0A2J7QRC5_9NEOP</name>
<dbReference type="InterPro" id="IPR003591">
    <property type="entry name" value="Leu-rich_rpt_typical-subtyp"/>
</dbReference>
<feature type="compositionally biased region" description="Polar residues" evidence="14">
    <location>
        <begin position="911"/>
        <end position="923"/>
    </location>
</feature>
<keyword evidence="4" id="KW-0217">Developmental protein</keyword>
<keyword evidence="10" id="KW-0221">Differentiation</keyword>
<dbReference type="PANTHER" id="PTHR23119">
    <property type="entry name" value="DISCS LARGE"/>
    <property type="match status" value="1"/>
</dbReference>
<evidence type="ECO:0000256" key="3">
    <source>
        <dbReference type="ARBA" id="ARBA00004496"/>
    </source>
</evidence>
<dbReference type="Proteomes" id="UP000235965">
    <property type="component" value="Unassembled WGS sequence"/>
</dbReference>
<dbReference type="PANTHER" id="PTHR23119:SF44">
    <property type="entry name" value="PROTEIN LAP4"/>
    <property type="match status" value="1"/>
</dbReference>
<dbReference type="Gene3D" id="3.80.10.10">
    <property type="entry name" value="Ribonuclease Inhibitor"/>
    <property type="match status" value="1"/>
</dbReference>
<dbReference type="GO" id="GO:0098968">
    <property type="term" value="P:neurotransmitter receptor transport postsynaptic membrane to endosome"/>
    <property type="evidence" value="ECO:0007669"/>
    <property type="project" value="TreeGrafter"/>
</dbReference>
<feature type="region of interest" description="Disordered" evidence="14">
    <location>
        <begin position="518"/>
        <end position="543"/>
    </location>
</feature>
<dbReference type="Pfam" id="PF13855">
    <property type="entry name" value="LRR_8"/>
    <property type="match status" value="1"/>
</dbReference>
<feature type="compositionally biased region" description="Low complexity" evidence="14">
    <location>
        <begin position="1625"/>
        <end position="1641"/>
    </location>
</feature>
<feature type="region of interest" description="Disordered" evidence="14">
    <location>
        <begin position="653"/>
        <end position="729"/>
    </location>
</feature>
<dbReference type="SUPFAM" id="SSF52058">
    <property type="entry name" value="L domain-like"/>
    <property type="match status" value="1"/>
</dbReference>
<feature type="compositionally biased region" description="Basic and acidic residues" evidence="14">
    <location>
        <begin position="437"/>
        <end position="449"/>
    </location>
</feature>
<dbReference type="InParanoid" id="A0A2J7QRC5"/>
<dbReference type="GO" id="GO:0030154">
    <property type="term" value="P:cell differentiation"/>
    <property type="evidence" value="ECO:0007669"/>
    <property type="project" value="UniProtKB-KW"/>
</dbReference>
<feature type="compositionally biased region" description="Basic and acidic residues" evidence="14">
    <location>
        <begin position="304"/>
        <end position="324"/>
    </location>
</feature>
<feature type="compositionally biased region" description="Low complexity" evidence="14">
    <location>
        <begin position="658"/>
        <end position="668"/>
    </location>
</feature>
<evidence type="ECO:0000256" key="7">
    <source>
        <dbReference type="ARBA" id="ARBA00022553"/>
    </source>
</evidence>
<evidence type="ECO:0000256" key="1">
    <source>
        <dbReference type="ARBA" id="ARBA00004202"/>
    </source>
</evidence>
<dbReference type="SUPFAM" id="SSF50156">
    <property type="entry name" value="PDZ domain-like"/>
    <property type="match status" value="4"/>
</dbReference>
<evidence type="ECO:0000256" key="12">
    <source>
        <dbReference type="ARBA" id="ARBA00023054"/>
    </source>
</evidence>
<dbReference type="EMBL" id="NEVH01011914">
    <property type="protein sequence ID" value="PNF31123.1"/>
    <property type="molecule type" value="Genomic_DNA"/>
</dbReference>
<feature type="region of interest" description="Disordered" evidence="14">
    <location>
        <begin position="287"/>
        <end position="413"/>
    </location>
</feature>
<feature type="region of interest" description="Disordered" evidence="14">
    <location>
        <begin position="1664"/>
        <end position="1697"/>
    </location>
</feature>
<gene>
    <name evidence="16" type="ORF">B7P43_G15522</name>
</gene>
<evidence type="ECO:0000256" key="11">
    <source>
        <dbReference type="ARBA" id="ARBA00022949"/>
    </source>
</evidence>
<dbReference type="Pfam" id="PF23598">
    <property type="entry name" value="LRR_14"/>
    <property type="match status" value="1"/>
</dbReference>
<feature type="region of interest" description="Disordered" evidence="14">
    <location>
        <begin position="888"/>
        <end position="978"/>
    </location>
</feature>
<dbReference type="GO" id="GO:0016323">
    <property type="term" value="C:basolateral plasma membrane"/>
    <property type="evidence" value="ECO:0007669"/>
    <property type="project" value="TreeGrafter"/>
</dbReference>
<feature type="compositionally biased region" description="Polar residues" evidence="14">
    <location>
        <begin position="1950"/>
        <end position="1967"/>
    </location>
</feature>
<organism evidence="16 17">
    <name type="scientific">Cryptotermes secundus</name>
    <dbReference type="NCBI Taxonomy" id="105785"/>
    <lineage>
        <taxon>Eukaryota</taxon>
        <taxon>Metazoa</taxon>
        <taxon>Ecdysozoa</taxon>
        <taxon>Arthropoda</taxon>
        <taxon>Hexapoda</taxon>
        <taxon>Insecta</taxon>
        <taxon>Pterygota</taxon>
        <taxon>Neoptera</taxon>
        <taxon>Polyneoptera</taxon>
        <taxon>Dictyoptera</taxon>
        <taxon>Blattodea</taxon>
        <taxon>Blattoidea</taxon>
        <taxon>Termitoidae</taxon>
        <taxon>Kalotermitidae</taxon>
        <taxon>Cryptotermitinae</taxon>
        <taxon>Cryptotermes</taxon>
    </lineage>
</organism>
<feature type="domain" description="PDZ" evidence="15">
    <location>
        <begin position="751"/>
        <end position="839"/>
    </location>
</feature>
<feature type="compositionally biased region" description="Acidic residues" evidence="14">
    <location>
        <begin position="2068"/>
        <end position="2079"/>
    </location>
</feature>
<feature type="region of interest" description="Disordered" evidence="14">
    <location>
        <begin position="1950"/>
        <end position="1972"/>
    </location>
</feature>
<dbReference type="GO" id="GO:0045197">
    <property type="term" value="P:establishment or maintenance of epithelial cell apical/basal polarity"/>
    <property type="evidence" value="ECO:0007669"/>
    <property type="project" value="TreeGrafter"/>
</dbReference>
<evidence type="ECO:0000256" key="2">
    <source>
        <dbReference type="ARBA" id="ARBA00004282"/>
    </source>
</evidence>
<dbReference type="FunFam" id="2.30.42.10:FF:000074">
    <property type="entry name" value="protein scribble homolog isoform X2"/>
    <property type="match status" value="1"/>
</dbReference>
<dbReference type="FunFam" id="2.30.42.10:FF:000041">
    <property type="entry name" value="protein scribble homolog isoform X1"/>
    <property type="match status" value="1"/>
</dbReference>
<feature type="compositionally biased region" description="Basic residues" evidence="14">
    <location>
        <begin position="483"/>
        <end position="493"/>
    </location>
</feature>
<feature type="region of interest" description="Disordered" evidence="14">
    <location>
        <begin position="1846"/>
        <end position="1911"/>
    </location>
</feature>
<feature type="compositionally biased region" description="Basic and acidic residues" evidence="14">
    <location>
        <begin position="1880"/>
        <end position="1891"/>
    </location>
</feature>
<keyword evidence="6" id="KW-0963">Cytoplasm</keyword>